<dbReference type="InterPro" id="IPR051125">
    <property type="entry name" value="ABC-4/HrtB_transporter"/>
</dbReference>
<comment type="subunit">
    <text evidence="3">The complex is composed of two ATP-binding proteins (HrtA), two transmembrane proteins (HrtB) and a solute-binding protein.</text>
</comment>
<dbReference type="Proteomes" id="UP001240157">
    <property type="component" value="Unassembled WGS sequence"/>
</dbReference>
<keyword evidence="9 11" id="KW-0472">Membrane</keyword>
<feature type="transmembrane region" description="Helical" evidence="11">
    <location>
        <begin position="315"/>
        <end position="337"/>
    </location>
</feature>
<evidence type="ECO:0000256" key="2">
    <source>
        <dbReference type="ARBA" id="ARBA00008697"/>
    </source>
</evidence>
<comment type="similarity">
    <text evidence="2">Belongs to the ABC-4 integral membrane protein family. HrtB subfamily.</text>
</comment>
<evidence type="ECO:0000313" key="15">
    <source>
        <dbReference type="EMBL" id="PTG17003.1"/>
    </source>
</evidence>
<evidence type="ECO:0000313" key="14">
    <source>
        <dbReference type="EMBL" id="MDQ7174729.1"/>
    </source>
</evidence>
<evidence type="ECO:0000256" key="10">
    <source>
        <dbReference type="ARBA" id="ARBA00024973"/>
    </source>
</evidence>
<dbReference type="PANTHER" id="PTHR43738">
    <property type="entry name" value="ABC TRANSPORTER, MEMBRANE PROTEIN"/>
    <property type="match status" value="1"/>
</dbReference>
<evidence type="ECO:0000256" key="6">
    <source>
        <dbReference type="ARBA" id="ARBA00022475"/>
    </source>
</evidence>
<proteinExistence type="inferred from homology"/>
<comment type="subcellular location">
    <subcellularLocation>
        <location evidence="1">Cell membrane</location>
        <topology evidence="1">Multi-pass membrane protein</topology>
    </subcellularLocation>
</comment>
<keyword evidence="7 11" id="KW-0812">Transmembrane</keyword>
<evidence type="ECO:0000256" key="8">
    <source>
        <dbReference type="ARBA" id="ARBA00022989"/>
    </source>
</evidence>
<evidence type="ECO:0000313" key="17">
    <source>
        <dbReference type="Proteomes" id="UP001240157"/>
    </source>
</evidence>
<sequence length="349" mass="38305">MFLAWNEIKRSKLKFGLVIGVLVMISYLLFLLSGLASGLMNMNREGIDRWQADAIIMNDNANQTIQQSKFKVSEVPDDFKDKATLKQTALIVANGQKEENALLFGVEAQSFLVPHLIEGRNFTKENEVVIDKTLKQKGFHVGDTLTLAQSDEKLKVVGVSESAKFNASPVIFSNNATIAKVNPMLSEKETNAVVVKDPNWKKVKLNQDLEAISIDSFIENLPGYQAQNMTLNFMIFFLFAISATVVGIFLYVMTLQKTHLFGVLKAQGFTNGHLANMVVAQTLILAVIGTVLGLALTLLTGAFLPEAVPIKFNPVTLVVFAVVLIFVSLLGSLFSVLSIRKIDPLKAIG</sequence>
<evidence type="ECO:0000313" key="16">
    <source>
        <dbReference type="Proteomes" id="UP000242704"/>
    </source>
</evidence>
<reference evidence="15 16" key="1">
    <citation type="journal article" date="2016" name="Front. Microbiol.">
        <title>Comprehensive Phylogenetic Analysis of Bovine Non-aureus Staphylococci Species Based on Whole-Genome Sequencing.</title>
        <authorList>
            <person name="Naushad S."/>
            <person name="Barkema H.W."/>
            <person name="Luby C."/>
            <person name="Condas L.A."/>
            <person name="Nobrega D.B."/>
            <person name="Carson D.A."/>
            <person name="De Buck J."/>
        </authorList>
    </citation>
    <scope>NUCLEOTIDE SEQUENCE [LARGE SCALE GENOMIC DNA]</scope>
    <source>
        <strain evidence="15 16">SNUC 505</strain>
    </source>
</reference>
<comment type="caution">
    <text evidence="15">The sequence shown here is derived from an EMBL/GenBank/DDBJ whole genome shotgun (WGS) entry which is preliminary data.</text>
</comment>
<evidence type="ECO:0000256" key="7">
    <source>
        <dbReference type="ARBA" id="ARBA00022692"/>
    </source>
</evidence>
<reference evidence="14 17" key="3">
    <citation type="submission" date="2023-08" db="EMBL/GenBank/DDBJ databases">
        <title>Whole genome sequencing of Staphylococcus chromogenes NNSch 2386.</title>
        <authorList>
            <person name="Kropotov V.S."/>
            <person name="Boriskina E.V."/>
            <person name="Gordinskaya N.A."/>
            <person name="Shkurkina I.S."/>
            <person name="Kryazhev D.V."/>
            <person name="Alekseeva A.E."/>
            <person name="Makhova M.A."/>
        </authorList>
    </citation>
    <scope>NUCLEOTIDE SEQUENCE [LARGE SCALE GENOMIC DNA]</scope>
    <source>
        <strain evidence="14 17">NNSch 2386</strain>
    </source>
</reference>
<evidence type="ECO:0000256" key="4">
    <source>
        <dbReference type="ARBA" id="ARBA00016962"/>
    </source>
</evidence>
<gene>
    <name evidence="15" type="ORF">BU653_01055</name>
    <name evidence="14" type="ORF">RCF65_01860</name>
</gene>
<dbReference type="Pfam" id="PF12704">
    <property type="entry name" value="MacB_PCD"/>
    <property type="match status" value="1"/>
</dbReference>
<feature type="domain" description="ABC3 transporter permease C-terminal" evidence="12">
    <location>
        <begin position="232"/>
        <end position="344"/>
    </location>
</feature>
<comment type="function">
    <text evidence="10">Part of the ABC transporter complex hrt involved in hemin import. Responsible for the translocation of the substrate across the membrane.</text>
</comment>
<organism evidence="15 16">
    <name type="scientific">Staphylococcus chromogenes</name>
    <name type="common">Staphylococcus hyicus subsp. chromogenes</name>
    <dbReference type="NCBI Taxonomy" id="46126"/>
    <lineage>
        <taxon>Bacteria</taxon>
        <taxon>Bacillati</taxon>
        <taxon>Bacillota</taxon>
        <taxon>Bacilli</taxon>
        <taxon>Bacillales</taxon>
        <taxon>Staphylococcaceae</taxon>
        <taxon>Staphylococcus</taxon>
    </lineage>
</organism>
<dbReference type="Proteomes" id="UP000242704">
    <property type="component" value="Unassembled WGS sequence"/>
</dbReference>
<dbReference type="Pfam" id="PF02687">
    <property type="entry name" value="FtsX"/>
    <property type="match status" value="1"/>
</dbReference>
<keyword evidence="5" id="KW-0813">Transport</keyword>
<keyword evidence="6" id="KW-1003">Cell membrane</keyword>
<name>A0AAE5W9F6_STACR</name>
<protein>
    <recommendedName>
        <fullName evidence="4">Putative hemin transport system permease protein HrtB</fullName>
    </recommendedName>
</protein>
<evidence type="ECO:0000256" key="9">
    <source>
        <dbReference type="ARBA" id="ARBA00023136"/>
    </source>
</evidence>
<feature type="domain" description="MacB-like periplasmic core" evidence="13">
    <location>
        <begin position="16"/>
        <end position="173"/>
    </location>
</feature>
<feature type="transmembrane region" description="Helical" evidence="11">
    <location>
        <begin position="15"/>
        <end position="36"/>
    </location>
</feature>
<evidence type="ECO:0000259" key="13">
    <source>
        <dbReference type="Pfam" id="PF12704"/>
    </source>
</evidence>
<reference evidence="15" key="2">
    <citation type="submission" date="2018-03" db="EMBL/GenBank/DDBJ databases">
        <authorList>
            <person name="Naushad S."/>
        </authorList>
    </citation>
    <scope>NUCLEOTIDE SEQUENCE</scope>
    <source>
        <strain evidence="15">SNUC 505</strain>
    </source>
</reference>
<evidence type="ECO:0000256" key="5">
    <source>
        <dbReference type="ARBA" id="ARBA00022448"/>
    </source>
</evidence>
<dbReference type="AlphaFoldDB" id="A0AAE5W9F6"/>
<evidence type="ECO:0000259" key="12">
    <source>
        <dbReference type="Pfam" id="PF02687"/>
    </source>
</evidence>
<dbReference type="PANTHER" id="PTHR43738:SF1">
    <property type="entry name" value="HEMIN TRANSPORT SYSTEM PERMEASE PROTEIN HRTB-RELATED"/>
    <property type="match status" value="1"/>
</dbReference>
<dbReference type="EMBL" id="PZBZ01000003">
    <property type="protein sequence ID" value="PTG17003.1"/>
    <property type="molecule type" value="Genomic_DNA"/>
</dbReference>
<dbReference type="GO" id="GO:0005886">
    <property type="term" value="C:plasma membrane"/>
    <property type="evidence" value="ECO:0007669"/>
    <property type="project" value="UniProtKB-SubCell"/>
</dbReference>
<dbReference type="InterPro" id="IPR003838">
    <property type="entry name" value="ABC3_permease_C"/>
</dbReference>
<feature type="transmembrane region" description="Helical" evidence="11">
    <location>
        <begin position="274"/>
        <end position="303"/>
    </location>
</feature>
<evidence type="ECO:0000256" key="1">
    <source>
        <dbReference type="ARBA" id="ARBA00004651"/>
    </source>
</evidence>
<accession>A0AAE5W9F6</accession>
<evidence type="ECO:0000256" key="3">
    <source>
        <dbReference type="ARBA" id="ARBA00011131"/>
    </source>
</evidence>
<evidence type="ECO:0000256" key="11">
    <source>
        <dbReference type="SAM" id="Phobius"/>
    </source>
</evidence>
<keyword evidence="8 11" id="KW-1133">Transmembrane helix</keyword>
<dbReference type="RefSeq" id="WP_105965645.1">
    <property type="nucleotide sequence ID" value="NZ_CP084719.1"/>
</dbReference>
<feature type="transmembrane region" description="Helical" evidence="11">
    <location>
        <begin position="233"/>
        <end position="253"/>
    </location>
</feature>
<dbReference type="EMBL" id="JAVGJF010000005">
    <property type="protein sequence ID" value="MDQ7174729.1"/>
    <property type="molecule type" value="Genomic_DNA"/>
</dbReference>
<dbReference type="InterPro" id="IPR025857">
    <property type="entry name" value="MacB_PCD"/>
</dbReference>